<dbReference type="PANTHER" id="PTHR48079">
    <property type="entry name" value="PROTEIN YEEZ"/>
    <property type="match status" value="1"/>
</dbReference>
<dbReference type="Gene3D" id="3.40.50.720">
    <property type="entry name" value="NAD(P)-binding Rossmann-like Domain"/>
    <property type="match status" value="1"/>
</dbReference>
<evidence type="ECO:0000259" key="1">
    <source>
        <dbReference type="Pfam" id="PF01370"/>
    </source>
</evidence>
<dbReference type="EMBL" id="FRBN01000019">
    <property type="protein sequence ID" value="SHL55931.1"/>
    <property type="molecule type" value="Genomic_DNA"/>
</dbReference>
<dbReference type="InterPro" id="IPR001509">
    <property type="entry name" value="Epimerase_deHydtase"/>
</dbReference>
<reference evidence="3" key="1">
    <citation type="submission" date="2016-11" db="EMBL/GenBank/DDBJ databases">
        <authorList>
            <person name="Varghese N."/>
            <person name="Submissions S."/>
        </authorList>
    </citation>
    <scope>NUCLEOTIDE SEQUENCE [LARGE SCALE GENOMIC DNA]</scope>
    <source>
        <strain evidence="3">DSM 29327</strain>
    </source>
</reference>
<dbReference type="PANTHER" id="PTHR48079:SF6">
    <property type="entry name" value="NAD(P)-BINDING DOMAIN-CONTAINING PROTEIN-RELATED"/>
    <property type="match status" value="1"/>
</dbReference>
<dbReference type="GO" id="GO:0005737">
    <property type="term" value="C:cytoplasm"/>
    <property type="evidence" value="ECO:0007669"/>
    <property type="project" value="TreeGrafter"/>
</dbReference>
<evidence type="ECO:0000313" key="3">
    <source>
        <dbReference type="Proteomes" id="UP000184191"/>
    </source>
</evidence>
<dbReference type="InterPro" id="IPR036291">
    <property type="entry name" value="NAD(P)-bd_dom_sf"/>
</dbReference>
<dbReference type="GO" id="GO:0004029">
    <property type="term" value="F:aldehyde dehydrogenase (NAD+) activity"/>
    <property type="evidence" value="ECO:0007669"/>
    <property type="project" value="TreeGrafter"/>
</dbReference>
<keyword evidence="3" id="KW-1185">Reference proteome</keyword>
<evidence type="ECO:0000313" key="2">
    <source>
        <dbReference type="EMBL" id="SHL55931.1"/>
    </source>
</evidence>
<gene>
    <name evidence="2" type="ORF">SAMN05444414_11935</name>
</gene>
<sequence length="321" mass="33207">MGVTPQTVLVTGAGGFLGRAVVADILGRGDAVRALVRASQPGARRDGAETVALDLAVASAAQLAKVLAGVDVVIHLATALSGDWSVQERDTLEATRRLTRAMGAAPNPPRLVLASSIAVYSADAALEGAVIDEDAPLETTPLGRDSYARAKLAQEQIAQSAGLMLTILRPGAILGPGRVINAHLGVGIGPVLILLETRGEVPVVAVSDCARAFGLAAEGTGAGGVYNILGDACPTRTEYVTALRKGGWPRGVIPLSWRILHGLARALAPLGPRLPGLLRPATLRARMMPVRYSNAHAKSGLGWHPEQTFEPALRAALEATP</sequence>
<dbReference type="RefSeq" id="WP_073199336.1">
    <property type="nucleotide sequence ID" value="NZ_FRBN01000019.1"/>
</dbReference>
<proteinExistence type="predicted"/>
<protein>
    <submittedName>
        <fullName evidence="2">Nucleoside-diphosphate-sugar epimerase</fullName>
    </submittedName>
</protein>
<dbReference type="STRING" id="1054996.SAMN05444414_11935"/>
<dbReference type="InterPro" id="IPR051783">
    <property type="entry name" value="NAD(P)-dependent_oxidoreduct"/>
</dbReference>
<feature type="domain" description="NAD-dependent epimerase/dehydratase" evidence="1">
    <location>
        <begin position="8"/>
        <end position="228"/>
    </location>
</feature>
<dbReference type="Proteomes" id="UP000184191">
    <property type="component" value="Unassembled WGS sequence"/>
</dbReference>
<dbReference type="SUPFAM" id="SSF51735">
    <property type="entry name" value="NAD(P)-binding Rossmann-fold domains"/>
    <property type="match status" value="1"/>
</dbReference>
<name>A0A1M7BLT4_9RHOB</name>
<organism evidence="2 3">
    <name type="scientific">Roseovarius marisflavi</name>
    <dbReference type="NCBI Taxonomy" id="1054996"/>
    <lineage>
        <taxon>Bacteria</taxon>
        <taxon>Pseudomonadati</taxon>
        <taxon>Pseudomonadota</taxon>
        <taxon>Alphaproteobacteria</taxon>
        <taxon>Rhodobacterales</taxon>
        <taxon>Roseobacteraceae</taxon>
        <taxon>Roseovarius</taxon>
    </lineage>
</organism>
<dbReference type="OrthoDB" id="7836994at2"/>
<dbReference type="Pfam" id="PF01370">
    <property type="entry name" value="Epimerase"/>
    <property type="match status" value="1"/>
</dbReference>
<accession>A0A1M7BLT4</accession>
<dbReference type="AlphaFoldDB" id="A0A1M7BLT4"/>